<evidence type="ECO:0000256" key="2">
    <source>
        <dbReference type="ARBA" id="ARBA00004202"/>
    </source>
</evidence>
<evidence type="ECO:0000259" key="13">
    <source>
        <dbReference type="PROSITE" id="PS50928"/>
    </source>
</evidence>
<keyword evidence="10 11" id="KW-0472">Membrane</keyword>
<feature type="transmembrane region" description="Helical" evidence="11">
    <location>
        <begin position="83"/>
        <end position="108"/>
    </location>
</feature>
<dbReference type="InterPro" id="IPR000515">
    <property type="entry name" value="MetI-like"/>
</dbReference>
<keyword evidence="7" id="KW-0547">Nucleotide-binding</keyword>
<organism evidence="14 15">
    <name type="scientific">Gordonia jinghuaiqii</name>
    <dbReference type="NCBI Taxonomy" id="2758710"/>
    <lineage>
        <taxon>Bacteria</taxon>
        <taxon>Bacillati</taxon>
        <taxon>Actinomycetota</taxon>
        <taxon>Actinomycetes</taxon>
        <taxon>Mycobacteriales</taxon>
        <taxon>Gordoniaceae</taxon>
        <taxon>Gordonia</taxon>
    </lineage>
</organism>
<dbReference type="SUPFAM" id="SSF52540">
    <property type="entry name" value="P-loop containing nucleoside triphosphate hydrolases"/>
    <property type="match status" value="1"/>
</dbReference>
<evidence type="ECO:0000256" key="7">
    <source>
        <dbReference type="ARBA" id="ARBA00022741"/>
    </source>
</evidence>
<evidence type="ECO:0000256" key="5">
    <source>
        <dbReference type="ARBA" id="ARBA00022475"/>
    </source>
</evidence>
<dbReference type="PROSITE" id="PS50928">
    <property type="entry name" value="ABC_TM1"/>
    <property type="match status" value="1"/>
</dbReference>
<keyword evidence="6 11" id="KW-0812">Transmembrane</keyword>
<protein>
    <submittedName>
        <fullName evidence="14">Dipeptide/oligopeptide/nickel ABC transporter permease/ATP-binding protein</fullName>
    </submittedName>
</protein>
<comment type="subcellular location">
    <subcellularLocation>
        <location evidence="11">Cell membrane</location>
        <topology evidence="11">Multi-pass membrane protein</topology>
    </subcellularLocation>
    <subcellularLocation>
        <location evidence="2">Cell membrane</location>
        <topology evidence="2">Peripheral membrane protein</topology>
    </subcellularLocation>
    <subcellularLocation>
        <location evidence="1">Membrane</location>
        <topology evidence="1">Multi-pass membrane protein</topology>
    </subcellularLocation>
</comment>
<feature type="transmembrane region" description="Helical" evidence="11">
    <location>
        <begin position="120"/>
        <end position="140"/>
    </location>
</feature>
<dbReference type="AlphaFoldDB" id="A0A7D7QY80"/>
<proteinExistence type="inferred from homology"/>
<feature type="transmembrane region" description="Helical" evidence="11">
    <location>
        <begin position="253"/>
        <end position="276"/>
    </location>
</feature>
<dbReference type="InterPro" id="IPR027417">
    <property type="entry name" value="P-loop_NTPase"/>
</dbReference>
<evidence type="ECO:0000256" key="9">
    <source>
        <dbReference type="ARBA" id="ARBA00022989"/>
    </source>
</evidence>
<evidence type="ECO:0000256" key="4">
    <source>
        <dbReference type="ARBA" id="ARBA00022448"/>
    </source>
</evidence>
<dbReference type="Pfam" id="PF00005">
    <property type="entry name" value="ABC_tran"/>
    <property type="match status" value="1"/>
</dbReference>
<dbReference type="SUPFAM" id="SSF161098">
    <property type="entry name" value="MetI-like"/>
    <property type="match status" value="1"/>
</dbReference>
<dbReference type="Gene3D" id="3.40.50.300">
    <property type="entry name" value="P-loop containing nucleotide triphosphate hydrolases"/>
    <property type="match status" value="1"/>
</dbReference>
<comment type="similarity">
    <text evidence="11">Belongs to the binding-protein-dependent transport system permease family.</text>
</comment>
<keyword evidence="5" id="KW-1003">Cell membrane</keyword>
<name>A0A7D7QY80_9ACTN</name>
<dbReference type="GO" id="GO:0055085">
    <property type="term" value="P:transmembrane transport"/>
    <property type="evidence" value="ECO:0007669"/>
    <property type="project" value="InterPro"/>
</dbReference>
<evidence type="ECO:0000256" key="6">
    <source>
        <dbReference type="ARBA" id="ARBA00022692"/>
    </source>
</evidence>
<dbReference type="Proteomes" id="UP000515663">
    <property type="component" value="Chromosome"/>
</dbReference>
<dbReference type="InterPro" id="IPR003593">
    <property type="entry name" value="AAA+_ATPase"/>
</dbReference>
<feature type="transmembrane region" description="Helical" evidence="11">
    <location>
        <begin position="21"/>
        <end position="42"/>
    </location>
</feature>
<dbReference type="InterPro" id="IPR003439">
    <property type="entry name" value="ABC_transporter-like_ATP-bd"/>
</dbReference>
<dbReference type="InterPro" id="IPR050388">
    <property type="entry name" value="ABC_Ni/Peptide_Import"/>
</dbReference>
<dbReference type="InterPro" id="IPR025966">
    <property type="entry name" value="OppC_N"/>
</dbReference>
<evidence type="ECO:0000256" key="1">
    <source>
        <dbReference type="ARBA" id="ARBA00004141"/>
    </source>
</evidence>
<evidence type="ECO:0000313" key="15">
    <source>
        <dbReference type="Proteomes" id="UP000515663"/>
    </source>
</evidence>
<dbReference type="PANTHER" id="PTHR43297">
    <property type="entry name" value="OLIGOPEPTIDE TRANSPORT ATP-BINDING PROTEIN APPD"/>
    <property type="match status" value="1"/>
</dbReference>
<dbReference type="RefSeq" id="WP_219850405.1">
    <property type="nucleotide sequence ID" value="NZ_CP059491.1"/>
</dbReference>
<dbReference type="EMBL" id="CP059491">
    <property type="protein sequence ID" value="QMT01948.1"/>
    <property type="molecule type" value="Genomic_DNA"/>
</dbReference>
<dbReference type="CDD" id="cd06261">
    <property type="entry name" value="TM_PBP2"/>
    <property type="match status" value="1"/>
</dbReference>
<dbReference type="GO" id="GO:0016887">
    <property type="term" value="F:ATP hydrolysis activity"/>
    <property type="evidence" value="ECO:0007669"/>
    <property type="project" value="InterPro"/>
</dbReference>
<keyword evidence="4 11" id="KW-0813">Transport</keyword>
<dbReference type="GO" id="GO:0005886">
    <property type="term" value="C:plasma membrane"/>
    <property type="evidence" value="ECO:0007669"/>
    <property type="project" value="UniProtKB-SubCell"/>
</dbReference>
<gene>
    <name evidence="14" type="ORF">H1R19_01775</name>
</gene>
<evidence type="ECO:0000313" key="14">
    <source>
        <dbReference type="EMBL" id="QMT01948.1"/>
    </source>
</evidence>
<dbReference type="PANTHER" id="PTHR43297:SF2">
    <property type="entry name" value="DIPEPTIDE TRANSPORT ATP-BINDING PROTEIN DPPD"/>
    <property type="match status" value="1"/>
</dbReference>
<evidence type="ECO:0000256" key="3">
    <source>
        <dbReference type="ARBA" id="ARBA00005417"/>
    </source>
</evidence>
<dbReference type="KEGG" id="gji:H1R19_01775"/>
<accession>A0A7D7QY80</accession>
<evidence type="ECO:0000259" key="12">
    <source>
        <dbReference type="PROSITE" id="PS50893"/>
    </source>
</evidence>
<dbReference type="Pfam" id="PF12911">
    <property type="entry name" value="OppC_N"/>
    <property type="match status" value="1"/>
</dbReference>
<keyword evidence="8 14" id="KW-0067">ATP-binding</keyword>
<feature type="domain" description="ABC transmembrane type-1" evidence="13">
    <location>
        <begin position="81"/>
        <end position="273"/>
    </location>
</feature>
<dbReference type="PROSITE" id="PS00211">
    <property type="entry name" value="ABC_TRANSPORTER_1"/>
    <property type="match status" value="1"/>
</dbReference>
<dbReference type="CDD" id="cd03257">
    <property type="entry name" value="ABC_NikE_OppD_transporters"/>
    <property type="match status" value="1"/>
</dbReference>
<feature type="domain" description="ABC transporter" evidence="12">
    <location>
        <begin position="311"/>
        <end position="557"/>
    </location>
</feature>
<dbReference type="InterPro" id="IPR017871">
    <property type="entry name" value="ABC_transporter-like_CS"/>
</dbReference>
<comment type="similarity">
    <text evidence="3">Belongs to the ABC transporter superfamily.</text>
</comment>
<dbReference type="SMART" id="SM00382">
    <property type="entry name" value="AAA"/>
    <property type="match status" value="1"/>
</dbReference>
<dbReference type="Pfam" id="PF00528">
    <property type="entry name" value="BPD_transp_1"/>
    <property type="match status" value="1"/>
</dbReference>
<reference evidence="15" key="1">
    <citation type="submission" date="2020-07" db="EMBL/GenBank/DDBJ databases">
        <title>novel species isolated from the respiratory tract of Marmot.</title>
        <authorList>
            <person name="Zhang G."/>
        </authorList>
    </citation>
    <scope>NUCLEOTIDE SEQUENCE [LARGE SCALE GENOMIC DNA]</scope>
    <source>
        <strain evidence="15">686</strain>
    </source>
</reference>
<keyword evidence="15" id="KW-1185">Reference proteome</keyword>
<evidence type="ECO:0000256" key="11">
    <source>
        <dbReference type="RuleBase" id="RU363032"/>
    </source>
</evidence>
<sequence length="573" mass="60457">MKRATDVQRGGPTVSSRSRTSAIVGASILGVLAVCAIFAPWISPHDPGERVTRPFARPSGDHWLGSDDAGHDLLSMLLHGAKISLTVGIIAGLAATVIGALVGIIAGYCRGTIDAVLMRITDVVLSLPVLPLTIVIGVFIGPGLTTQILVISAVLWAGLARELRSQVLSLRERDHLQALRSMGATTPYVLRRHVFPAVVPLVVPQFILATKTAVLLEASLSFLGLGDISAPSWGSMLSLAHQRSAFLTDAWMWWVVPPGIAIAATVLGFALIGNALEERSRPMLVRRKKLSRRSVPQRIVAGMPDADAPPLRISHLSVSYSEDGRPTVDDVSLTAKAGEIVAVVGESGSGKSTVAAVTVGLLSPAGEITAGSVEICGRDVAAMRPGELRAMRGNDIALIPQEAMSALDPVQRIGDQLIEAICVHRDATREEARARAVELLGLVGIDAGRIGAYPHELSGGMRQRVVIAIALANDPTVLVADEPTSGLDVLVEVEVLDLLARLRDELGLTVLLVSHNLAAVERIADTIAVMYDGRIIESGPTAALMADPQQEHTRDLLGALLRLQPAATELVGS</sequence>
<evidence type="ECO:0000256" key="8">
    <source>
        <dbReference type="ARBA" id="ARBA00022840"/>
    </source>
</evidence>
<keyword evidence="9 11" id="KW-1133">Transmembrane helix</keyword>
<dbReference type="GO" id="GO:0005524">
    <property type="term" value="F:ATP binding"/>
    <property type="evidence" value="ECO:0007669"/>
    <property type="project" value="UniProtKB-KW"/>
</dbReference>
<evidence type="ECO:0000256" key="10">
    <source>
        <dbReference type="ARBA" id="ARBA00023136"/>
    </source>
</evidence>
<dbReference type="Gene3D" id="1.10.3720.10">
    <property type="entry name" value="MetI-like"/>
    <property type="match status" value="1"/>
</dbReference>
<dbReference type="InterPro" id="IPR035906">
    <property type="entry name" value="MetI-like_sf"/>
</dbReference>
<dbReference type="PROSITE" id="PS50893">
    <property type="entry name" value="ABC_TRANSPORTER_2"/>
    <property type="match status" value="1"/>
</dbReference>